<evidence type="ECO:0000313" key="2">
    <source>
        <dbReference type="EMBL" id="GBL82826.1"/>
    </source>
</evidence>
<organism evidence="2 3">
    <name type="scientific">Araneus ventricosus</name>
    <name type="common">Orbweaver spider</name>
    <name type="synonym">Epeira ventricosa</name>
    <dbReference type="NCBI Taxonomy" id="182803"/>
    <lineage>
        <taxon>Eukaryota</taxon>
        <taxon>Metazoa</taxon>
        <taxon>Ecdysozoa</taxon>
        <taxon>Arthropoda</taxon>
        <taxon>Chelicerata</taxon>
        <taxon>Arachnida</taxon>
        <taxon>Araneae</taxon>
        <taxon>Araneomorphae</taxon>
        <taxon>Entelegynae</taxon>
        <taxon>Araneoidea</taxon>
        <taxon>Araneidae</taxon>
        <taxon>Araneus</taxon>
    </lineage>
</organism>
<reference evidence="2 3" key="1">
    <citation type="journal article" date="2019" name="Sci. Rep.">
        <title>Orb-weaving spider Araneus ventricosus genome elucidates the spidroin gene catalogue.</title>
        <authorList>
            <person name="Kono N."/>
            <person name="Nakamura H."/>
            <person name="Ohtoshi R."/>
            <person name="Moran D.A.P."/>
            <person name="Shinohara A."/>
            <person name="Yoshida Y."/>
            <person name="Fujiwara M."/>
            <person name="Mori M."/>
            <person name="Tomita M."/>
            <person name="Arakawa K."/>
        </authorList>
    </citation>
    <scope>NUCLEOTIDE SEQUENCE [LARGE SCALE GENOMIC DNA]</scope>
</reference>
<protein>
    <recommendedName>
        <fullName evidence="1">Reverse transcriptase domain-containing protein</fullName>
    </recommendedName>
</protein>
<feature type="domain" description="Reverse transcriptase" evidence="1">
    <location>
        <begin position="19"/>
        <end position="160"/>
    </location>
</feature>
<proteinExistence type="predicted"/>
<sequence>MESVSIYSCLTMSQDMHLRGSKEPILLQLTRAFDSVSHQAVFEALGAQAINPEFIQVIEFIYSSTSFAPFNNHDFSPICGVKQGDSPVFHPLQRRVIDELIRKLRGRVGLTIHGLTLPISEYADDLLLFASSPGLQHLNETTDFLTKCNLQVNCSKSLIFQFPQMLRTKTTIDNALSFNVNNSPIRSLKVNES</sequence>
<name>A0A4Y2AUP0_ARAVE</name>
<dbReference type="GO" id="GO:0071897">
    <property type="term" value="P:DNA biosynthetic process"/>
    <property type="evidence" value="ECO:0007669"/>
    <property type="project" value="UniProtKB-ARBA"/>
</dbReference>
<dbReference type="SUPFAM" id="SSF56672">
    <property type="entry name" value="DNA/RNA polymerases"/>
    <property type="match status" value="1"/>
</dbReference>
<dbReference type="EMBL" id="BGPR01000030">
    <property type="protein sequence ID" value="GBL82826.1"/>
    <property type="molecule type" value="Genomic_DNA"/>
</dbReference>
<dbReference type="AlphaFoldDB" id="A0A4Y2AUP0"/>
<evidence type="ECO:0000313" key="3">
    <source>
        <dbReference type="Proteomes" id="UP000499080"/>
    </source>
</evidence>
<dbReference type="OrthoDB" id="6503643at2759"/>
<dbReference type="Proteomes" id="UP000499080">
    <property type="component" value="Unassembled WGS sequence"/>
</dbReference>
<dbReference type="InterPro" id="IPR000477">
    <property type="entry name" value="RT_dom"/>
</dbReference>
<evidence type="ECO:0000259" key="1">
    <source>
        <dbReference type="Pfam" id="PF00078"/>
    </source>
</evidence>
<accession>A0A4Y2AUP0</accession>
<keyword evidence="3" id="KW-1185">Reference proteome</keyword>
<dbReference type="InterPro" id="IPR043502">
    <property type="entry name" value="DNA/RNA_pol_sf"/>
</dbReference>
<comment type="caution">
    <text evidence="2">The sequence shown here is derived from an EMBL/GenBank/DDBJ whole genome shotgun (WGS) entry which is preliminary data.</text>
</comment>
<dbReference type="Pfam" id="PF00078">
    <property type="entry name" value="RVT_1"/>
    <property type="match status" value="1"/>
</dbReference>
<gene>
    <name evidence="2" type="ORF">AVEN_106352_1</name>
</gene>